<keyword evidence="1" id="KW-0472">Membrane</keyword>
<gene>
    <name evidence="2" type="ORF">S12H4_56457</name>
</gene>
<name>X1UIK4_9ZZZZ</name>
<reference evidence="2" key="1">
    <citation type="journal article" date="2014" name="Front. Microbiol.">
        <title>High frequency of phylogenetically diverse reductive dehalogenase-homologous genes in deep subseafloor sedimentary metagenomes.</title>
        <authorList>
            <person name="Kawai M."/>
            <person name="Futagami T."/>
            <person name="Toyoda A."/>
            <person name="Takaki Y."/>
            <person name="Nishi S."/>
            <person name="Hori S."/>
            <person name="Arai W."/>
            <person name="Tsubouchi T."/>
            <person name="Morono Y."/>
            <person name="Uchiyama I."/>
            <person name="Ito T."/>
            <person name="Fujiyama A."/>
            <person name="Inagaki F."/>
            <person name="Takami H."/>
        </authorList>
    </citation>
    <scope>NUCLEOTIDE SEQUENCE</scope>
    <source>
        <strain evidence="2">Expedition CK06-06</strain>
    </source>
</reference>
<dbReference type="AlphaFoldDB" id="X1UIK4"/>
<evidence type="ECO:0000313" key="2">
    <source>
        <dbReference type="EMBL" id="GAJ17359.1"/>
    </source>
</evidence>
<feature type="non-terminal residue" evidence="2">
    <location>
        <position position="148"/>
    </location>
</feature>
<protein>
    <submittedName>
        <fullName evidence="2">Uncharacterized protein</fullName>
    </submittedName>
</protein>
<feature type="transmembrane region" description="Helical" evidence="1">
    <location>
        <begin position="46"/>
        <end position="66"/>
    </location>
</feature>
<feature type="transmembrane region" description="Helical" evidence="1">
    <location>
        <begin position="102"/>
        <end position="120"/>
    </location>
</feature>
<dbReference type="EMBL" id="BARW01036361">
    <property type="protein sequence ID" value="GAJ17359.1"/>
    <property type="molecule type" value="Genomic_DNA"/>
</dbReference>
<keyword evidence="1" id="KW-0812">Transmembrane</keyword>
<feature type="transmembrane region" description="Helical" evidence="1">
    <location>
        <begin position="72"/>
        <end position="90"/>
    </location>
</feature>
<organism evidence="2">
    <name type="scientific">marine sediment metagenome</name>
    <dbReference type="NCBI Taxonomy" id="412755"/>
    <lineage>
        <taxon>unclassified sequences</taxon>
        <taxon>metagenomes</taxon>
        <taxon>ecological metagenomes</taxon>
    </lineage>
</organism>
<proteinExistence type="predicted"/>
<comment type="caution">
    <text evidence="2">The sequence shown here is derived from an EMBL/GenBank/DDBJ whole genome shotgun (WGS) entry which is preliminary data.</text>
</comment>
<keyword evidence="1" id="KW-1133">Transmembrane helix</keyword>
<accession>X1UIK4</accession>
<sequence length="148" mass="16473">MPLFIWPGAITEYGYGKSIFALVGVSLLVILWGIHALVKGKWEIRLPWITFPVLGLVVVSLFSLIHATNGRVVIQSLMLVIFFFLFFLVIANLVRERRDVTLILYSLLLSAFFASLYGLLQYLGVMPGTSGGHGLGEVISTMGNRNYH</sequence>
<evidence type="ECO:0000256" key="1">
    <source>
        <dbReference type="SAM" id="Phobius"/>
    </source>
</evidence>
<feature type="transmembrane region" description="Helical" evidence="1">
    <location>
        <begin position="15"/>
        <end position="34"/>
    </location>
</feature>